<reference evidence="3 4" key="1">
    <citation type="submission" date="2020-04" db="EMBL/GenBank/DDBJ databases">
        <title>Plant Genome Project.</title>
        <authorList>
            <person name="Zhang R.-G."/>
        </authorList>
    </citation>
    <scope>NUCLEOTIDE SEQUENCE [LARGE SCALE GENOMIC DNA]</scope>
    <source>
        <strain evidence="3">YNK0</strain>
        <tissue evidence="3">Leaf</tissue>
    </source>
</reference>
<evidence type="ECO:0000256" key="1">
    <source>
        <dbReference type="SAM" id="MobiDB-lite"/>
    </source>
</evidence>
<feature type="domain" description="PORR" evidence="2">
    <location>
        <begin position="46"/>
        <end position="253"/>
    </location>
</feature>
<feature type="domain" description="PORR" evidence="2">
    <location>
        <begin position="258"/>
        <end position="304"/>
    </location>
</feature>
<gene>
    <name evidence="3" type="ORF">HHK36_016841</name>
</gene>
<organism evidence="3 4">
    <name type="scientific">Tetracentron sinense</name>
    <name type="common">Spur-leaf</name>
    <dbReference type="NCBI Taxonomy" id="13715"/>
    <lineage>
        <taxon>Eukaryota</taxon>
        <taxon>Viridiplantae</taxon>
        <taxon>Streptophyta</taxon>
        <taxon>Embryophyta</taxon>
        <taxon>Tracheophyta</taxon>
        <taxon>Spermatophyta</taxon>
        <taxon>Magnoliopsida</taxon>
        <taxon>Trochodendrales</taxon>
        <taxon>Trochodendraceae</taxon>
        <taxon>Tetracentron</taxon>
    </lineage>
</organism>
<dbReference type="InterPro" id="IPR045040">
    <property type="entry name" value="PORR_fam"/>
</dbReference>
<dbReference type="EMBL" id="JABCRI010000011">
    <property type="protein sequence ID" value="KAF8397916.1"/>
    <property type="molecule type" value="Genomic_DNA"/>
</dbReference>
<feature type="region of interest" description="Disordered" evidence="1">
    <location>
        <begin position="318"/>
        <end position="340"/>
    </location>
</feature>
<accession>A0A834Z3H3</accession>
<dbReference type="OMA" id="THFAYRE"/>
<sequence length="340" mass="39360">MMFLNQTNPTKLKKLRSILLLLFQEEPSYSYTQKSNYVDVKMKWKKDSFYDCIEIIHESPQLKPLISLKNCIANESDGSIPISAVSKRGFELGVPIKITRFLRQYPSVFEEFTGPNYNLPWFRLTSEAVNLDREERAVYEDRRLDLNVRLKKLILMSKEKKLPLKIIQGLQWYLGLPDDFLQNPEVNLDETFKFVEMEEGLRGLAVDSDERMLSVIQRNALKRGVNSDGSSVPLSLPLFPSKGLRLKRKISSWPSNATHMFYLSLRNKTCTAILKEAYSDDSAMETHLILEVRKKYIRLMKKSEMILKKSRQKQQYVKLGNVSSNTEMDSEAGEKTRAAL</sequence>
<dbReference type="Pfam" id="PF11955">
    <property type="entry name" value="PORR"/>
    <property type="match status" value="2"/>
</dbReference>
<dbReference type="OrthoDB" id="627307at2759"/>
<keyword evidence="4" id="KW-1185">Reference proteome</keyword>
<name>A0A834Z3H3_TETSI</name>
<evidence type="ECO:0000259" key="2">
    <source>
        <dbReference type="Pfam" id="PF11955"/>
    </source>
</evidence>
<evidence type="ECO:0000313" key="3">
    <source>
        <dbReference type="EMBL" id="KAF8397916.1"/>
    </source>
</evidence>
<protein>
    <recommendedName>
        <fullName evidence="2">PORR domain-containing protein</fullName>
    </recommendedName>
</protein>
<evidence type="ECO:0000313" key="4">
    <source>
        <dbReference type="Proteomes" id="UP000655225"/>
    </source>
</evidence>
<dbReference type="PANTHER" id="PTHR31476">
    <property type="entry name" value="PROTEIN WHAT'S THIS FACTOR 1 HOMOLOG, CHLOROPLASTIC"/>
    <property type="match status" value="1"/>
</dbReference>
<dbReference type="Proteomes" id="UP000655225">
    <property type="component" value="Unassembled WGS sequence"/>
</dbReference>
<dbReference type="PANTHER" id="PTHR31476:SF13">
    <property type="entry name" value="PROTEIN WHAT'S THIS FACTOR 9, MITOCHONDRIAL"/>
    <property type="match status" value="1"/>
</dbReference>
<proteinExistence type="predicted"/>
<dbReference type="InterPro" id="IPR021099">
    <property type="entry name" value="PORR_domain"/>
</dbReference>
<dbReference type="AlphaFoldDB" id="A0A834Z3H3"/>
<comment type="caution">
    <text evidence="3">The sequence shown here is derived from an EMBL/GenBank/DDBJ whole genome shotgun (WGS) entry which is preliminary data.</text>
</comment>
<dbReference type="GO" id="GO:0003723">
    <property type="term" value="F:RNA binding"/>
    <property type="evidence" value="ECO:0007669"/>
    <property type="project" value="InterPro"/>
</dbReference>